<feature type="domain" description="HTH araC/xylS-type" evidence="7">
    <location>
        <begin position="379"/>
        <end position="477"/>
    </location>
</feature>
<dbReference type="PANTHER" id="PTHR43280">
    <property type="entry name" value="ARAC-FAMILY TRANSCRIPTIONAL REGULATOR"/>
    <property type="match status" value="1"/>
</dbReference>
<dbReference type="InterPro" id="IPR020449">
    <property type="entry name" value="Tscrpt_reg_AraC-type_HTH"/>
</dbReference>
<name>A0A6P1TQ89_9FIRM</name>
<dbReference type="InterPro" id="IPR018062">
    <property type="entry name" value="HTH_AraC-typ_CS"/>
</dbReference>
<sequence>MYSICIAEDEYYVQKSLEARIIAFSYDIEIKGFASNGDEALELYYKYSPDIFLVDINMPDKDGFQFIKEAKEDPNNKTKFIIISGYSDFKFMRQAIQFSVFDYIQKPIVTEEFEEILKKAIDLLNKEKSENLLSCKEDIYCDEFKESLSGEVLNGTILLVYSCQNNNFINSYEAADLYLNLKKISNLERILFKDEKSLSLFYFSNKYIMNEKLVKVSKNFNRKNEGIFISQYLNQDNFEQVMHNIECTLNLRFFRRCEYICINTNQEKKYKVENLEILNYAVEHGNTEILHKQICSRMDEIYKTQNTVQLNAYYQQVILFIINQYNKNDLHVPENVNRGMLPFALVKYTYQQITNSLCSMGEKLIEDINKIKKTKDLSTEICIYLQNHFNENISLNDLAKQFYISPSYLSHYFKKKENMTVVKYLEYIRLIKAKEYLEKTQMPITDVAEQVGYYDNNYFAKVFRKEFKISPSDYRKQILF</sequence>
<dbReference type="PRINTS" id="PR00032">
    <property type="entry name" value="HTHARAC"/>
</dbReference>
<evidence type="ECO:0000313" key="10">
    <source>
        <dbReference type="Proteomes" id="UP000464314"/>
    </source>
</evidence>
<dbReference type="GO" id="GO:0043565">
    <property type="term" value="F:sequence-specific DNA binding"/>
    <property type="evidence" value="ECO:0007669"/>
    <property type="project" value="InterPro"/>
</dbReference>
<dbReference type="Gene3D" id="1.10.10.60">
    <property type="entry name" value="Homeodomain-like"/>
    <property type="match status" value="2"/>
</dbReference>
<protein>
    <recommendedName>
        <fullName evidence="1">Stage 0 sporulation protein A homolog</fullName>
    </recommendedName>
</protein>
<dbReference type="PANTHER" id="PTHR43280:SF2">
    <property type="entry name" value="HTH-TYPE TRANSCRIPTIONAL REGULATOR EXSA"/>
    <property type="match status" value="1"/>
</dbReference>
<evidence type="ECO:0000256" key="4">
    <source>
        <dbReference type="ARBA" id="ARBA00023163"/>
    </source>
</evidence>
<evidence type="ECO:0000256" key="5">
    <source>
        <dbReference type="ARBA" id="ARBA00024867"/>
    </source>
</evidence>
<dbReference type="InterPro" id="IPR011006">
    <property type="entry name" value="CheY-like_superfamily"/>
</dbReference>
<evidence type="ECO:0000256" key="2">
    <source>
        <dbReference type="ARBA" id="ARBA00023015"/>
    </source>
</evidence>
<dbReference type="GO" id="GO:0003700">
    <property type="term" value="F:DNA-binding transcription factor activity"/>
    <property type="evidence" value="ECO:0007669"/>
    <property type="project" value="InterPro"/>
</dbReference>
<feature type="domain" description="Response regulatory" evidence="8">
    <location>
        <begin position="3"/>
        <end position="121"/>
    </location>
</feature>
<evidence type="ECO:0000256" key="3">
    <source>
        <dbReference type="ARBA" id="ARBA00023125"/>
    </source>
</evidence>
<gene>
    <name evidence="9" type="ORF">Ana3638_22095</name>
</gene>
<organism evidence="9 10">
    <name type="scientific">Anaerocolumna sedimenticola</name>
    <dbReference type="NCBI Taxonomy" id="2696063"/>
    <lineage>
        <taxon>Bacteria</taxon>
        <taxon>Bacillati</taxon>
        <taxon>Bacillota</taxon>
        <taxon>Clostridia</taxon>
        <taxon>Lachnospirales</taxon>
        <taxon>Lachnospiraceae</taxon>
        <taxon>Anaerocolumna</taxon>
    </lineage>
</organism>
<reference evidence="9 10" key="1">
    <citation type="submission" date="2020-01" db="EMBL/GenBank/DDBJ databases">
        <title>Genome analysis of Anaerocolumna sp. CBA3638.</title>
        <authorList>
            <person name="Kim J."/>
            <person name="Roh S.W."/>
        </authorList>
    </citation>
    <scope>NUCLEOTIDE SEQUENCE [LARGE SCALE GENOMIC DNA]</scope>
    <source>
        <strain evidence="9 10">CBA3638</strain>
    </source>
</reference>
<dbReference type="EMBL" id="CP048000">
    <property type="protein sequence ID" value="QHQ63134.1"/>
    <property type="molecule type" value="Genomic_DNA"/>
</dbReference>
<dbReference type="PROSITE" id="PS01124">
    <property type="entry name" value="HTH_ARAC_FAMILY_2"/>
    <property type="match status" value="1"/>
</dbReference>
<evidence type="ECO:0000313" key="9">
    <source>
        <dbReference type="EMBL" id="QHQ63134.1"/>
    </source>
</evidence>
<dbReference type="InterPro" id="IPR009057">
    <property type="entry name" value="Homeodomain-like_sf"/>
</dbReference>
<dbReference type="KEGG" id="anr:Ana3638_22095"/>
<keyword evidence="6" id="KW-0597">Phosphoprotein</keyword>
<evidence type="ECO:0000259" key="7">
    <source>
        <dbReference type="PROSITE" id="PS01124"/>
    </source>
</evidence>
<dbReference type="RefSeq" id="WP_161839955.1">
    <property type="nucleotide sequence ID" value="NZ_CP048000.1"/>
</dbReference>
<comment type="function">
    <text evidence="5">May play the central regulatory role in sporulation. It may be an element of the effector pathway responsible for the activation of sporulation genes in response to nutritional stress. Spo0A may act in concert with spo0H (a sigma factor) to control the expression of some genes that are critical to the sporulation process.</text>
</comment>
<evidence type="ECO:0000256" key="1">
    <source>
        <dbReference type="ARBA" id="ARBA00018672"/>
    </source>
</evidence>
<dbReference type="CDD" id="cd17536">
    <property type="entry name" value="REC_YesN-like"/>
    <property type="match status" value="1"/>
</dbReference>
<keyword evidence="4" id="KW-0804">Transcription</keyword>
<dbReference type="SUPFAM" id="SSF46689">
    <property type="entry name" value="Homeodomain-like"/>
    <property type="match status" value="2"/>
</dbReference>
<keyword evidence="3" id="KW-0238">DNA-binding</keyword>
<dbReference type="InterPro" id="IPR001789">
    <property type="entry name" value="Sig_transdc_resp-reg_receiver"/>
</dbReference>
<dbReference type="AlphaFoldDB" id="A0A6P1TQ89"/>
<feature type="modified residue" description="4-aspartylphosphate" evidence="6">
    <location>
        <position position="55"/>
    </location>
</feature>
<dbReference type="Gene3D" id="3.40.50.2300">
    <property type="match status" value="1"/>
</dbReference>
<dbReference type="Pfam" id="PF12833">
    <property type="entry name" value="HTH_18"/>
    <property type="match status" value="1"/>
</dbReference>
<dbReference type="PROSITE" id="PS00041">
    <property type="entry name" value="HTH_ARAC_FAMILY_1"/>
    <property type="match status" value="1"/>
</dbReference>
<dbReference type="InterPro" id="IPR018060">
    <property type="entry name" value="HTH_AraC"/>
</dbReference>
<keyword evidence="2" id="KW-0805">Transcription regulation</keyword>
<proteinExistence type="predicted"/>
<evidence type="ECO:0000259" key="8">
    <source>
        <dbReference type="PROSITE" id="PS50110"/>
    </source>
</evidence>
<dbReference type="Proteomes" id="UP000464314">
    <property type="component" value="Chromosome"/>
</dbReference>
<dbReference type="PROSITE" id="PS50110">
    <property type="entry name" value="RESPONSE_REGULATORY"/>
    <property type="match status" value="1"/>
</dbReference>
<dbReference type="Pfam" id="PF00072">
    <property type="entry name" value="Response_reg"/>
    <property type="match status" value="1"/>
</dbReference>
<keyword evidence="10" id="KW-1185">Reference proteome</keyword>
<dbReference type="SMART" id="SM00342">
    <property type="entry name" value="HTH_ARAC"/>
    <property type="match status" value="1"/>
</dbReference>
<accession>A0A6P1TQ89</accession>
<evidence type="ECO:0000256" key="6">
    <source>
        <dbReference type="PROSITE-ProRule" id="PRU00169"/>
    </source>
</evidence>
<dbReference type="GO" id="GO:0000160">
    <property type="term" value="P:phosphorelay signal transduction system"/>
    <property type="evidence" value="ECO:0007669"/>
    <property type="project" value="InterPro"/>
</dbReference>
<dbReference type="SMART" id="SM00448">
    <property type="entry name" value="REC"/>
    <property type="match status" value="1"/>
</dbReference>
<dbReference type="SUPFAM" id="SSF52172">
    <property type="entry name" value="CheY-like"/>
    <property type="match status" value="1"/>
</dbReference>